<keyword evidence="3" id="KW-1185">Reference proteome</keyword>
<proteinExistence type="predicted"/>
<sequence>MPPASLLLPNYPQTTHPVITEAVLASSADDNSLPVVVDNDISTTNDTAGDVLAGDGEESDATMDDASSEVSAGGDLREDLEGALKGDFDFKGSYYYASTMPDAPNPCLNIDGVGLVGLPLSGRDARAIIECSARAPFGHGERTVVDTKVRDTWEIEPAKVNFENPQWAPFVAAKVAKTVCQALGVAQAAVAPRCELYKLLLYEEGSQSKLTEKAEGMFATVVIVLPSPYAGGQVHVSHSTSTKVIDFASTSLLSTSVLAWYTDVRHEVKPLTYGYRLALSYNLIQTVPGVPRPMMPDMNNAVSHLRHVLRKWKKYAYEDSDSLDQNFVAYLLDHEYSAANLEAGAKALKGVDAHLVWHLRNVVEDLGLPGEPGDDRDPQMREIIESSLTLENLVDLDGNSLLGSNQLYVSQENLIPKDPFDGETPDDTEYEGYMGNSDIPTSDDKTMAELVLKGVNINDKKTSALMADYALRWKDLDMWKTVIKKSGSLIQTFGMDRVVTAWKTFNFDGIRSSLEDILLNIARLGDRLNLIQKFAECASSDYSHIVQVWAEAQSLLAFASLASPNIDDIPMLVAAAQDRGAVFLMKEIMPQLVKNPSICPFNIAFVRSLHEHKASIPAQAQGQIPFSTDNETAATDDIVQNLIEELLNTAVIQWDSVVAVPKLHIGYVGYYGRLPPPALPTTNELKVKRIIELVELCLITGHMRPCKKLFLLLLQIQGSTVEKFQTIYIALVSRLGDLMRLKKAPLTPPFSDFLQLLIGSYLRDMLGSPGQQFRINVRKIGCGCADCELMDSFISTSTKSEETFRLLQARRIHLEQRLQNASDLATFETIRRGSPYGVKVTKCPEIAALQKWESRVAGAKTFLRSIGTDHDISQLMGDRYRDVLKAVAGTQPFALTVGDAAKSLGTTSSASLQAPSIPPTSTTPSTFSSNQAPVTHAVSSTATKRKNGPVVHPGDVPRNATAPSSTTPQTTSAQLTFPASLLSSSTPAPPRASTSTAGARRNNKPMIHLGVIDLTEDD</sequence>
<organism evidence="2 3">
    <name type="scientific">Sphagnurus paluster</name>
    <dbReference type="NCBI Taxonomy" id="117069"/>
    <lineage>
        <taxon>Eukaryota</taxon>
        <taxon>Fungi</taxon>
        <taxon>Dikarya</taxon>
        <taxon>Basidiomycota</taxon>
        <taxon>Agaricomycotina</taxon>
        <taxon>Agaricomycetes</taxon>
        <taxon>Agaricomycetidae</taxon>
        <taxon>Agaricales</taxon>
        <taxon>Tricholomatineae</taxon>
        <taxon>Lyophyllaceae</taxon>
        <taxon>Sphagnurus</taxon>
    </lineage>
</organism>
<dbReference type="Proteomes" id="UP000717328">
    <property type="component" value="Unassembled WGS sequence"/>
</dbReference>
<feature type="region of interest" description="Disordered" evidence="1">
    <location>
        <begin position="908"/>
        <end position="1018"/>
    </location>
</feature>
<evidence type="ECO:0000313" key="2">
    <source>
        <dbReference type="EMBL" id="KAG5653300.1"/>
    </source>
</evidence>
<reference evidence="2" key="1">
    <citation type="submission" date="2021-02" db="EMBL/GenBank/DDBJ databases">
        <authorList>
            <person name="Nieuwenhuis M."/>
            <person name="Van De Peppel L.J.J."/>
        </authorList>
    </citation>
    <scope>NUCLEOTIDE SEQUENCE</scope>
    <source>
        <strain evidence="2">D49</strain>
    </source>
</reference>
<evidence type="ECO:0000313" key="3">
    <source>
        <dbReference type="Proteomes" id="UP000717328"/>
    </source>
</evidence>
<dbReference type="Gene3D" id="2.60.120.620">
    <property type="entry name" value="q2cbj1_9rhob like domain"/>
    <property type="match status" value="1"/>
</dbReference>
<feature type="region of interest" description="Disordered" evidence="1">
    <location>
        <begin position="39"/>
        <end position="74"/>
    </location>
</feature>
<evidence type="ECO:0000256" key="1">
    <source>
        <dbReference type="SAM" id="MobiDB-lite"/>
    </source>
</evidence>
<dbReference type="PANTHER" id="PTHR33099">
    <property type="entry name" value="FE2OG DIOXYGENASE DOMAIN-CONTAINING PROTEIN"/>
    <property type="match status" value="1"/>
</dbReference>
<dbReference type="EMBL" id="JABCKI010000061">
    <property type="protein sequence ID" value="KAG5653300.1"/>
    <property type="molecule type" value="Genomic_DNA"/>
</dbReference>
<accession>A0A9P7GPZ4</accession>
<feature type="compositionally biased region" description="Polar residues" evidence="1">
    <location>
        <begin position="930"/>
        <end position="942"/>
    </location>
</feature>
<dbReference type="AlphaFoldDB" id="A0A9P7GPZ4"/>
<reference evidence="2" key="2">
    <citation type="submission" date="2021-10" db="EMBL/GenBank/DDBJ databases">
        <title>Phylogenomics reveals ancestral predisposition of the termite-cultivated fungus Termitomyces towards a domesticated lifestyle.</title>
        <authorList>
            <person name="Auxier B."/>
            <person name="Grum-Grzhimaylo A."/>
            <person name="Cardenas M.E."/>
            <person name="Lodge J.D."/>
            <person name="Laessoe T."/>
            <person name="Pedersen O."/>
            <person name="Smith M.E."/>
            <person name="Kuyper T.W."/>
            <person name="Franco-Molano E.A."/>
            <person name="Baroni T.J."/>
            <person name="Aanen D.K."/>
        </authorList>
    </citation>
    <scope>NUCLEOTIDE SEQUENCE</scope>
    <source>
        <strain evidence="2">D49</strain>
    </source>
</reference>
<dbReference type="OrthoDB" id="124582at2759"/>
<comment type="caution">
    <text evidence="2">The sequence shown here is derived from an EMBL/GenBank/DDBJ whole genome shotgun (WGS) entry which is preliminary data.</text>
</comment>
<dbReference type="PANTHER" id="PTHR33099:SF7">
    <property type="entry name" value="MYND-TYPE DOMAIN-CONTAINING PROTEIN"/>
    <property type="match status" value="1"/>
</dbReference>
<feature type="compositionally biased region" description="Low complexity" evidence="1">
    <location>
        <begin position="960"/>
        <end position="997"/>
    </location>
</feature>
<protein>
    <submittedName>
        <fullName evidence="2">Uncharacterized protein</fullName>
    </submittedName>
</protein>
<gene>
    <name evidence="2" type="ORF">H0H81_001260</name>
</gene>
<feature type="compositionally biased region" description="Low complexity" evidence="1">
    <location>
        <begin position="919"/>
        <end position="929"/>
    </location>
</feature>
<feature type="compositionally biased region" description="Acidic residues" evidence="1">
    <location>
        <begin position="55"/>
        <end position="67"/>
    </location>
</feature>
<name>A0A9P7GPZ4_9AGAR</name>